<dbReference type="InterPro" id="IPR012854">
    <property type="entry name" value="Cu_amine_oxidase-like_N"/>
</dbReference>
<dbReference type="HOGENOM" id="CLU_683050_0_0_9"/>
<organism evidence="2 3">
    <name type="scientific">Peptoniphilus duerdenii ATCC BAA-1640</name>
    <dbReference type="NCBI Taxonomy" id="862517"/>
    <lineage>
        <taxon>Bacteria</taxon>
        <taxon>Bacillati</taxon>
        <taxon>Bacillota</taxon>
        <taxon>Tissierellia</taxon>
        <taxon>Tissierellales</taxon>
        <taxon>Peptoniphilaceae</taxon>
        <taxon>Peptoniphilus</taxon>
    </lineage>
</organism>
<accession>E0NJ59</accession>
<gene>
    <name evidence="2" type="ORF">HMPREF9225_0198</name>
</gene>
<dbReference type="Proteomes" id="UP000003280">
    <property type="component" value="Unassembled WGS sequence"/>
</dbReference>
<protein>
    <submittedName>
        <fullName evidence="2">Copper amine oxidase domain protein</fullName>
    </submittedName>
</protein>
<dbReference type="InterPro" id="IPR036582">
    <property type="entry name" value="Mao_N_sf"/>
</dbReference>
<keyword evidence="3" id="KW-1185">Reference proteome</keyword>
<sequence length="403" mass="45463">MKKKLFVSILFINLLFVGVMAKSDVNLFIDGKLQDGDVIVKESRTFVPLRFISETLGYKVEYFDETKAIKISNDTDVVDLKVNSKDFAKNGEASEMDVKTFLSNNYTFVPLRFISEAFGKEVGWDEPSRSVYIGKKPAEFPKPAPKVSSNYVVKDYPQYGFKLLVPKDVDAKLEIKPSEYDEGVSVYSKYVNVEGKKYGYDNTGFLGSYYFITEKDEYDTNFKTILNGEKGCVVRVDAQDFMEPTGPLADEMLRSFKLFDRIILVPSGNKVKEMSGTTATLDGGKFIYTFGNPKVTATINEKDLMKLQLEFSKDGIEFYDVENFSFGGSVRLVYQDVATNEDACTVAKNGKMFLLTDEARDVQYEENKKASYDKARSIVINNIKFKISSGENTLNGFTKGILQ</sequence>
<dbReference type="STRING" id="862517.HMPREF9225_0198"/>
<proteinExistence type="predicted"/>
<dbReference type="SUPFAM" id="SSF55383">
    <property type="entry name" value="Copper amine oxidase, domain N"/>
    <property type="match status" value="1"/>
</dbReference>
<name>E0NJ59_9FIRM</name>
<dbReference type="RefSeq" id="WP_008901034.1">
    <property type="nucleotide sequence ID" value="NZ_GL397071.1"/>
</dbReference>
<evidence type="ECO:0000259" key="1">
    <source>
        <dbReference type="Pfam" id="PF07833"/>
    </source>
</evidence>
<dbReference type="eggNOG" id="COG1649">
    <property type="taxonomic scope" value="Bacteria"/>
</dbReference>
<comment type="caution">
    <text evidence="2">The sequence shown here is derived from an EMBL/GenBank/DDBJ whole genome shotgun (WGS) entry which is preliminary data.</text>
</comment>
<dbReference type="AlphaFoldDB" id="E0NJ59"/>
<dbReference type="Pfam" id="PF07833">
    <property type="entry name" value="Cu_amine_oxidN1"/>
    <property type="match status" value="1"/>
</dbReference>
<dbReference type="OrthoDB" id="2379109at2"/>
<dbReference type="EMBL" id="AEEH01000014">
    <property type="protein sequence ID" value="EFM26178.1"/>
    <property type="molecule type" value="Genomic_DNA"/>
</dbReference>
<evidence type="ECO:0000313" key="2">
    <source>
        <dbReference type="EMBL" id="EFM26178.1"/>
    </source>
</evidence>
<feature type="domain" description="Copper amine oxidase-like N-terminal" evidence="1">
    <location>
        <begin position="35"/>
        <end position="133"/>
    </location>
</feature>
<dbReference type="Gene3D" id="3.30.457.10">
    <property type="entry name" value="Copper amine oxidase-like, N-terminal domain"/>
    <property type="match status" value="1"/>
</dbReference>
<reference evidence="2 3" key="1">
    <citation type="submission" date="2010-07" db="EMBL/GenBank/DDBJ databases">
        <authorList>
            <person name="Muzny D."/>
            <person name="Qin X."/>
            <person name="Deng J."/>
            <person name="Jiang H."/>
            <person name="Liu Y."/>
            <person name="Qu J."/>
            <person name="Song X.-Z."/>
            <person name="Zhang L."/>
            <person name="Thornton R."/>
            <person name="Coyle M."/>
            <person name="Francisco L."/>
            <person name="Jackson L."/>
            <person name="Javaid M."/>
            <person name="Korchina V."/>
            <person name="Kovar C."/>
            <person name="Mata R."/>
            <person name="Mathew T."/>
            <person name="Ngo R."/>
            <person name="Nguyen L."/>
            <person name="Nguyen N."/>
            <person name="Okwuonu G."/>
            <person name="Ongeri F."/>
            <person name="Pham C."/>
            <person name="Simmons D."/>
            <person name="Wilczek-Boney K."/>
            <person name="Hale W."/>
            <person name="Jakkamsetti A."/>
            <person name="Pham P."/>
            <person name="Ruth R."/>
            <person name="San Lucas F."/>
            <person name="Warren J."/>
            <person name="Zhang J."/>
            <person name="Zhao Z."/>
            <person name="Zhou C."/>
            <person name="Zhu D."/>
            <person name="Lee S."/>
            <person name="Bess C."/>
            <person name="Blankenburg K."/>
            <person name="Forbes L."/>
            <person name="Fu Q."/>
            <person name="Gubbala S."/>
            <person name="Hirani K."/>
            <person name="Jayaseelan J.C."/>
            <person name="Lara F."/>
            <person name="Munidasa M."/>
            <person name="Palculict T."/>
            <person name="Patil S."/>
            <person name="Pu L.-L."/>
            <person name="Saada N."/>
            <person name="Tang L."/>
            <person name="Weissenberger G."/>
            <person name="Zhu Y."/>
            <person name="Hemphill L."/>
            <person name="Shang Y."/>
            <person name="Youmans B."/>
            <person name="Ayvaz T."/>
            <person name="Ross M."/>
            <person name="Santibanez J."/>
            <person name="Aqrawi P."/>
            <person name="Gross S."/>
            <person name="Joshi V."/>
            <person name="Fowler G."/>
            <person name="Nazareth L."/>
            <person name="Reid J."/>
            <person name="Worley K."/>
            <person name="Petrosino J."/>
            <person name="Highlander S."/>
            <person name="Gibbs R."/>
        </authorList>
    </citation>
    <scope>NUCLEOTIDE SEQUENCE [LARGE SCALE GENOMIC DNA]</scope>
    <source>
        <strain evidence="2 3">ATCC BAA-1640</strain>
    </source>
</reference>
<evidence type="ECO:0000313" key="3">
    <source>
        <dbReference type="Proteomes" id="UP000003280"/>
    </source>
</evidence>